<reference evidence="2 3" key="1">
    <citation type="submission" date="2018-04" db="EMBL/GenBank/DDBJ databases">
        <title>Genomic Encyclopedia of Archaeal and Bacterial Type Strains, Phase II (KMG-II): from individual species to whole genera.</title>
        <authorList>
            <person name="Goeker M."/>
        </authorList>
    </citation>
    <scope>NUCLEOTIDE SEQUENCE [LARGE SCALE GENOMIC DNA]</scope>
    <source>
        <strain evidence="2 3">DSM 29329</strain>
    </source>
</reference>
<dbReference type="InterPro" id="IPR032387">
    <property type="entry name" value="ACAS_N"/>
</dbReference>
<proteinExistence type="predicted"/>
<evidence type="ECO:0000313" key="2">
    <source>
        <dbReference type="EMBL" id="PTX47673.1"/>
    </source>
</evidence>
<dbReference type="Gene3D" id="3.40.50.12780">
    <property type="entry name" value="N-terminal domain of ligase-like"/>
    <property type="match status" value="1"/>
</dbReference>
<accession>A0A2T6AV27</accession>
<name>A0A2T6AV27_9RHOB</name>
<organism evidence="2 3">
    <name type="scientific">Allosediminivita pacifica</name>
    <dbReference type="NCBI Taxonomy" id="1267769"/>
    <lineage>
        <taxon>Bacteria</taxon>
        <taxon>Pseudomonadati</taxon>
        <taxon>Pseudomonadota</taxon>
        <taxon>Alphaproteobacteria</taxon>
        <taxon>Rhodobacterales</taxon>
        <taxon>Paracoccaceae</taxon>
        <taxon>Allosediminivita</taxon>
    </lineage>
</organism>
<feature type="domain" description="Acetyl-coenzyme A synthetase N-terminal" evidence="1">
    <location>
        <begin position="32"/>
        <end position="54"/>
    </location>
</feature>
<dbReference type="EMBL" id="QBKN01000011">
    <property type="protein sequence ID" value="PTX47673.1"/>
    <property type="molecule type" value="Genomic_DNA"/>
</dbReference>
<dbReference type="Proteomes" id="UP000244069">
    <property type="component" value="Unassembled WGS sequence"/>
</dbReference>
<dbReference type="Pfam" id="PF16177">
    <property type="entry name" value="ACAS_N"/>
    <property type="match status" value="1"/>
</dbReference>
<evidence type="ECO:0000259" key="1">
    <source>
        <dbReference type="Pfam" id="PF16177"/>
    </source>
</evidence>
<keyword evidence="3" id="KW-1185">Reference proteome</keyword>
<protein>
    <submittedName>
        <fullName evidence="2">Acetyl-CoA synthetase-like protein</fullName>
    </submittedName>
</protein>
<dbReference type="AlphaFoldDB" id="A0A2T6AV27"/>
<dbReference type="OrthoDB" id="9803968at2"/>
<feature type="non-terminal residue" evidence="2">
    <location>
        <position position="54"/>
    </location>
</feature>
<dbReference type="InterPro" id="IPR042099">
    <property type="entry name" value="ANL_N_sf"/>
</dbReference>
<sequence length="54" mass="6057">MTQPSAAQAASDKTYAPSDEIVRNAHVDAARYEELYKQSVEDPEGFWGEQAKRL</sequence>
<gene>
    <name evidence="2" type="ORF">C8N44_1111</name>
</gene>
<comment type="caution">
    <text evidence="2">The sequence shown here is derived from an EMBL/GenBank/DDBJ whole genome shotgun (WGS) entry which is preliminary data.</text>
</comment>
<evidence type="ECO:0000313" key="3">
    <source>
        <dbReference type="Proteomes" id="UP000244069"/>
    </source>
</evidence>